<dbReference type="EMBL" id="AP025739">
    <property type="protein sequence ID" value="BDI32609.1"/>
    <property type="molecule type" value="Genomic_DNA"/>
</dbReference>
<evidence type="ECO:0000313" key="1">
    <source>
        <dbReference type="EMBL" id="BDI32609.1"/>
    </source>
</evidence>
<organism evidence="1 2">
    <name type="scientific">Capsulimonas corticalis</name>
    <dbReference type="NCBI Taxonomy" id="2219043"/>
    <lineage>
        <taxon>Bacteria</taxon>
        <taxon>Bacillati</taxon>
        <taxon>Armatimonadota</taxon>
        <taxon>Armatimonadia</taxon>
        <taxon>Capsulimonadales</taxon>
        <taxon>Capsulimonadaceae</taxon>
        <taxon>Capsulimonas</taxon>
    </lineage>
</organism>
<proteinExistence type="predicted"/>
<accession>A0A402D4Z7</accession>
<protein>
    <submittedName>
        <fullName evidence="1">Uncharacterized protein</fullName>
    </submittedName>
</protein>
<dbReference type="Proteomes" id="UP000287394">
    <property type="component" value="Chromosome"/>
</dbReference>
<dbReference type="AlphaFoldDB" id="A0A402D4Z7"/>
<keyword evidence="2" id="KW-1185">Reference proteome</keyword>
<gene>
    <name evidence="1" type="ORF">CCAX7_46600</name>
</gene>
<dbReference type="KEGG" id="ccot:CCAX7_46600"/>
<evidence type="ECO:0000313" key="2">
    <source>
        <dbReference type="Proteomes" id="UP000287394"/>
    </source>
</evidence>
<sequence>MTITPTGLPPVNTQIGNFDWCQILHTYVTTVLGITQASLASPPELDTIFPYNLPNQPFNDSPYVQAGLIANSVVPPMSIDFDATTYLMWNCGVSGAIWVPIDSLDWKAAGAESAGKLTSATQPTVSNPQNDTVVQPSWNDTFKL</sequence>
<reference evidence="1 2" key="1">
    <citation type="journal article" date="2019" name="Int. J. Syst. Evol. Microbiol.">
        <title>Capsulimonas corticalis gen. nov., sp. nov., an aerobic capsulated bacterium, of a novel bacterial order, Capsulimonadales ord. nov., of the class Armatimonadia of the phylum Armatimonadetes.</title>
        <authorList>
            <person name="Li J."/>
            <person name="Kudo C."/>
            <person name="Tonouchi A."/>
        </authorList>
    </citation>
    <scope>NUCLEOTIDE SEQUENCE [LARGE SCALE GENOMIC DNA]</scope>
    <source>
        <strain evidence="1 2">AX-7</strain>
    </source>
</reference>
<name>A0A402D4Z7_9BACT</name>